<reference evidence="1" key="1">
    <citation type="submission" date="2018-02" db="EMBL/GenBank/DDBJ databases">
        <title>Rhizophora mucronata_Transcriptome.</title>
        <authorList>
            <person name="Meera S.P."/>
            <person name="Sreeshan A."/>
            <person name="Augustine A."/>
        </authorList>
    </citation>
    <scope>NUCLEOTIDE SEQUENCE</scope>
    <source>
        <tissue evidence="1">Leaf</tissue>
    </source>
</reference>
<protein>
    <submittedName>
        <fullName evidence="1">Uncharacterized protein</fullName>
    </submittedName>
</protein>
<organism evidence="1">
    <name type="scientific">Rhizophora mucronata</name>
    <name type="common">Asiatic mangrove</name>
    <dbReference type="NCBI Taxonomy" id="61149"/>
    <lineage>
        <taxon>Eukaryota</taxon>
        <taxon>Viridiplantae</taxon>
        <taxon>Streptophyta</taxon>
        <taxon>Embryophyta</taxon>
        <taxon>Tracheophyta</taxon>
        <taxon>Spermatophyta</taxon>
        <taxon>Magnoliopsida</taxon>
        <taxon>eudicotyledons</taxon>
        <taxon>Gunneridae</taxon>
        <taxon>Pentapetalae</taxon>
        <taxon>rosids</taxon>
        <taxon>fabids</taxon>
        <taxon>Malpighiales</taxon>
        <taxon>Rhizophoraceae</taxon>
        <taxon>Rhizophora</taxon>
    </lineage>
</organism>
<proteinExistence type="predicted"/>
<dbReference type="AlphaFoldDB" id="A0A2P2IKB1"/>
<evidence type="ECO:0000313" key="1">
    <source>
        <dbReference type="EMBL" id="MBW81672.1"/>
    </source>
</evidence>
<dbReference type="EMBL" id="GGEC01001189">
    <property type="protein sequence ID" value="MBW81672.1"/>
    <property type="molecule type" value="Transcribed_RNA"/>
</dbReference>
<sequence>MIQLVSLLPGGVGPIKKRKEYKEKKGKKMPGTNYQILSVFIS</sequence>
<name>A0A2P2IKB1_RHIMU</name>
<accession>A0A2P2IKB1</accession>